<feature type="transmembrane region" description="Helical" evidence="6">
    <location>
        <begin position="912"/>
        <end position="933"/>
    </location>
</feature>
<dbReference type="InterPro" id="IPR049453">
    <property type="entry name" value="Memb_transporter_dom"/>
</dbReference>
<feature type="compositionally biased region" description="Low complexity" evidence="5">
    <location>
        <begin position="40"/>
        <end position="55"/>
    </location>
</feature>
<comment type="caution">
    <text evidence="8">The sequence shown here is derived from an EMBL/GenBank/DDBJ whole genome shotgun (WGS) entry which is preliminary data.</text>
</comment>
<evidence type="ECO:0000256" key="4">
    <source>
        <dbReference type="ARBA" id="ARBA00023136"/>
    </source>
</evidence>
<keyword evidence="9" id="KW-1185">Reference proteome</keyword>
<feature type="region of interest" description="Disordered" evidence="5">
    <location>
        <begin position="161"/>
        <end position="199"/>
    </location>
</feature>
<feature type="transmembrane region" description="Helical" evidence="6">
    <location>
        <begin position="312"/>
        <end position="334"/>
    </location>
</feature>
<feature type="transmembrane region" description="Helical" evidence="6">
    <location>
        <begin position="786"/>
        <end position="803"/>
    </location>
</feature>
<evidence type="ECO:0000256" key="2">
    <source>
        <dbReference type="ARBA" id="ARBA00022692"/>
    </source>
</evidence>
<feature type="compositionally biased region" description="Polar residues" evidence="5">
    <location>
        <begin position="484"/>
        <end position="496"/>
    </location>
</feature>
<feature type="transmembrane region" description="Helical" evidence="6">
    <location>
        <begin position="383"/>
        <end position="407"/>
    </location>
</feature>
<sequence length="1010" mass="112740">MQPSPIDVPARRRASSSHLFNSLDDPHFLVGSPDPLGNELNSSLQSSDAASVSALPSSTLGNPQSLPPLSPPRRRLVTPHNAANATARTPTSRRERNPEHQWSLFGQLMENEGYLSPNTNTQRGRHDASSIEDDAGDATSTVSGVSPRLRSSYREQGLGISSEGSFISSGPINDATPSNQYDSDNDSESIAPTAATQEKPPLPSLWSNCLPYSRFLLSPISINVLKCALAYFLASLFTFTPFLSQFISDIDYSAASASGHMVATIAVYFNPAKTVGAMIEADLFCLIGILYSFVVCLVSMNMFWWFEVHPGWEWAADLVALGWIGLSFSAMAWMKVWMENPSFNTGKEHSLLPKYSWLTFSAQACSMTAITIFIVVIKEGGLTTLLHVSGIILCGSAISNLVCFLLWPQSARSNLQLNMTKTLDSFATLLPMLTTIFLLEDDEEGHPTDPDKIQYAVENHQNSFTSLRKSLREAKSEWILTSTPWDETQESETSPASAIPGMSGKDSYEDTVDCLNRLGQHLNGLRSGTRLQHDITKAGLKSRTVRQGQPGSYETNPIQETEEDASALEAAAAMFSELVDELGPPLRALSMTSTSALRRLRDVCFESRRKRQSGLEAMQPHEFADLIDGIEASLTRFESTSNHAVLRLYRRTEANKMLSFIFTLQEFAKEVISLVDSIERIYYYEQRMLNRRPWWSRLLSWMDQLWANLRKAKSHDRAARRGLSFRKSLSHMIPHHRIAHPAFPKIRPHAPDTIQTPPRSELTFTGKVKQIAWTIGKRLKERDTKYAIKAGIATMILAFPAFLDSTRPTFVAYWGDWALISYFVVISPTIGARFLGTLFGAAVAVIIYSVFPDDAVALSVGGFFFSLPCFYYAVAKPQYLSASRFVLLTYNLTCLFRYNLRERDVSVIDIGFHRAIAVVAGILWAAFISRFWWPSEARRELSNSLSEFCLHLGWLYTRLVASNSFAPVYGRDEATVAAIDRNNGRGWKVTRLHNSIHEFMAMLSFLTKQA</sequence>
<dbReference type="PANTHER" id="PTHR47804">
    <property type="entry name" value="60S RIBOSOMAL PROTEIN L19"/>
    <property type="match status" value="1"/>
</dbReference>
<feature type="transmembrane region" description="Helical" evidence="6">
    <location>
        <begin position="834"/>
        <end position="851"/>
    </location>
</feature>
<feature type="region of interest" description="Disordered" evidence="5">
    <location>
        <begin position="112"/>
        <end position="149"/>
    </location>
</feature>
<keyword evidence="2 6" id="KW-0812">Transmembrane</keyword>
<organism evidence="8 9">
    <name type="scientific">Agrocybe pediades</name>
    <dbReference type="NCBI Taxonomy" id="84607"/>
    <lineage>
        <taxon>Eukaryota</taxon>
        <taxon>Fungi</taxon>
        <taxon>Dikarya</taxon>
        <taxon>Basidiomycota</taxon>
        <taxon>Agaricomycotina</taxon>
        <taxon>Agaricomycetes</taxon>
        <taxon>Agaricomycetidae</taxon>
        <taxon>Agaricales</taxon>
        <taxon>Agaricineae</taxon>
        <taxon>Strophariaceae</taxon>
        <taxon>Agrocybe</taxon>
    </lineage>
</organism>
<feature type="transmembrane region" description="Helical" evidence="6">
    <location>
        <begin position="857"/>
        <end position="875"/>
    </location>
</feature>
<proteinExistence type="predicted"/>
<feature type="transmembrane region" description="Helical" evidence="6">
    <location>
        <begin position="355"/>
        <end position="377"/>
    </location>
</feature>
<reference evidence="8 9" key="1">
    <citation type="submission" date="2019-12" db="EMBL/GenBank/DDBJ databases">
        <authorList>
            <person name="Floudas D."/>
            <person name="Bentzer J."/>
            <person name="Ahren D."/>
            <person name="Johansson T."/>
            <person name="Persson P."/>
            <person name="Tunlid A."/>
        </authorList>
    </citation>
    <scope>NUCLEOTIDE SEQUENCE [LARGE SCALE GENOMIC DNA]</scope>
    <source>
        <strain evidence="8 9">CBS 102.39</strain>
    </source>
</reference>
<gene>
    <name evidence="8" type="ORF">D9613_000656</name>
</gene>
<dbReference type="GO" id="GO:0016020">
    <property type="term" value="C:membrane"/>
    <property type="evidence" value="ECO:0007669"/>
    <property type="project" value="UniProtKB-SubCell"/>
</dbReference>
<protein>
    <recommendedName>
        <fullName evidence="7">Integral membrane bound transporter domain-containing protein</fullName>
    </recommendedName>
</protein>
<keyword evidence="3 6" id="KW-1133">Transmembrane helix</keyword>
<feature type="transmembrane region" description="Helical" evidence="6">
    <location>
        <begin position="224"/>
        <end position="246"/>
    </location>
</feature>
<dbReference type="Pfam" id="PF13515">
    <property type="entry name" value="FUSC_2"/>
    <property type="match status" value="1"/>
</dbReference>
<feature type="domain" description="Integral membrane bound transporter" evidence="7">
    <location>
        <begin position="814"/>
        <end position="928"/>
    </location>
</feature>
<feature type="compositionally biased region" description="Polar residues" evidence="5">
    <location>
        <begin position="81"/>
        <end position="90"/>
    </location>
</feature>
<accession>A0A8H4R2D8</accession>
<evidence type="ECO:0000256" key="3">
    <source>
        <dbReference type="ARBA" id="ARBA00022989"/>
    </source>
</evidence>
<evidence type="ECO:0000313" key="8">
    <source>
        <dbReference type="EMBL" id="KAF4621168.1"/>
    </source>
</evidence>
<feature type="compositionally biased region" description="Polar residues" evidence="5">
    <location>
        <begin position="175"/>
        <end position="196"/>
    </location>
</feature>
<dbReference type="Proteomes" id="UP000521872">
    <property type="component" value="Unassembled WGS sequence"/>
</dbReference>
<feature type="transmembrane region" description="Helical" evidence="6">
    <location>
        <begin position="252"/>
        <end position="271"/>
    </location>
</feature>
<dbReference type="InterPro" id="IPR052430">
    <property type="entry name" value="IVT-Associated"/>
</dbReference>
<evidence type="ECO:0000256" key="5">
    <source>
        <dbReference type="SAM" id="MobiDB-lite"/>
    </source>
</evidence>
<name>A0A8H4R2D8_9AGAR</name>
<feature type="compositionally biased region" description="Low complexity" evidence="5">
    <location>
        <begin position="161"/>
        <end position="172"/>
    </location>
</feature>
<feature type="region of interest" description="Disordered" evidence="5">
    <location>
        <begin position="1"/>
        <end position="98"/>
    </location>
</feature>
<evidence type="ECO:0000256" key="6">
    <source>
        <dbReference type="SAM" id="Phobius"/>
    </source>
</evidence>
<feature type="transmembrane region" description="Helical" evidence="6">
    <location>
        <begin position="283"/>
        <end position="306"/>
    </location>
</feature>
<evidence type="ECO:0000259" key="7">
    <source>
        <dbReference type="Pfam" id="PF13515"/>
    </source>
</evidence>
<dbReference type="PANTHER" id="PTHR47804:SF1">
    <property type="entry name" value="DUF2421 DOMAIN-CONTAINING PROTEIN"/>
    <property type="match status" value="1"/>
</dbReference>
<feature type="region of interest" description="Disordered" evidence="5">
    <location>
        <begin position="484"/>
        <end position="505"/>
    </location>
</feature>
<evidence type="ECO:0000313" key="9">
    <source>
        <dbReference type="Proteomes" id="UP000521872"/>
    </source>
</evidence>
<dbReference type="AlphaFoldDB" id="A0A8H4R2D8"/>
<dbReference type="EMBL" id="JAACJL010000015">
    <property type="protein sequence ID" value="KAF4621168.1"/>
    <property type="molecule type" value="Genomic_DNA"/>
</dbReference>
<keyword evidence="4 6" id="KW-0472">Membrane</keyword>
<evidence type="ECO:0000256" key="1">
    <source>
        <dbReference type="ARBA" id="ARBA00004141"/>
    </source>
</evidence>
<comment type="subcellular location">
    <subcellularLocation>
        <location evidence="1">Membrane</location>
        <topology evidence="1">Multi-pass membrane protein</topology>
    </subcellularLocation>
</comment>